<dbReference type="RefSeq" id="WP_341429124.1">
    <property type="nucleotide sequence ID" value="NZ_JBBUTG010000033.1"/>
</dbReference>
<dbReference type="Pfam" id="PF13946">
    <property type="entry name" value="DUF4214"/>
    <property type="match status" value="1"/>
</dbReference>
<feature type="chain" id="PRO_5045884829" evidence="1">
    <location>
        <begin position="30"/>
        <end position="537"/>
    </location>
</feature>
<name>A0ABU9C0S4_9BURK</name>
<protein>
    <submittedName>
        <fullName evidence="3">DUF4214 domain-containing protein</fullName>
    </submittedName>
</protein>
<evidence type="ECO:0000256" key="1">
    <source>
        <dbReference type="SAM" id="SignalP"/>
    </source>
</evidence>
<dbReference type="EMBL" id="JBBUTG010000033">
    <property type="protein sequence ID" value="MEK8034695.1"/>
    <property type="molecule type" value="Genomic_DNA"/>
</dbReference>
<proteinExistence type="predicted"/>
<dbReference type="SUPFAM" id="SSF51126">
    <property type="entry name" value="Pectin lyase-like"/>
    <property type="match status" value="1"/>
</dbReference>
<gene>
    <name evidence="3" type="ORF">AACH06_28085</name>
</gene>
<sequence length="537" mass="56199">MRPQRSFTTIAALAISVMATAWSPATASAAVPGQFVAKLYTEALGRAPDPEGWRNAMPYFEQNTCSQSVLAEWGQSLFDSPEYAGLAYDNAAHLLVAYRAILNREPDTNGYNQWLQALDNGTSSRAGVVEAMFNSSEFGSLSSKICAGGTYSFGTQPVMRVPMPASGGYDFKTGQDLQALIDKSAPGTVIALRQRSVIVIDKTLQIRNGITLATAGSPDSRHHANMARLVRGNQADGKPFNSALIGLAFGSATHSGTLRNVWVDGQRNSGSAWTLNAINVEIRGGKGVVVKDNFISNTLGWTGIQARGSFDKFPCSSLRITNNVITSYSARHYESGKYTDGLSIGCEGATITGNAVIDATDVGIAVFPAATVPQKSVIESNTILSAGNSAFAALGYDGYLKPDGSQITTSDFKGARLSKNTLWTSPNTHFIIGLSVGSKAWWGGTGLNGDGGAASGNTSAKIPTNVAIAVGVSGMLNASVLDNSIVANLMPDSDTLCPSGNVVASVKAGYASGSIQPYADQTISGCISDFAAHPPEY</sequence>
<reference evidence="3 4" key="1">
    <citation type="submission" date="2024-04" db="EMBL/GenBank/DDBJ databases">
        <title>Novel species of the genus Ideonella isolated from streams.</title>
        <authorList>
            <person name="Lu H."/>
        </authorList>
    </citation>
    <scope>NUCLEOTIDE SEQUENCE [LARGE SCALE GENOMIC DNA]</scope>
    <source>
        <strain evidence="3 4">DXS29W</strain>
    </source>
</reference>
<organism evidence="3 4">
    <name type="scientific">Ideonella lacteola</name>
    <dbReference type="NCBI Taxonomy" id="2984193"/>
    <lineage>
        <taxon>Bacteria</taxon>
        <taxon>Pseudomonadati</taxon>
        <taxon>Pseudomonadota</taxon>
        <taxon>Betaproteobacteria</taxon>
        <taxon>Burkholderiales</taxon>
        <taxon>Sphaerotilaceae</taxon>
        <taxon>Ideonella</taxon>
    </lineage>
</organism>
<evidence type="ECO:0000259" key="2">
    <source>
        <dbReference type="Pfam" id="PF13946"/>
    </source>
</evidence>
<evidence type="ECO:0000313" key="3">
    <source>
        <dbReference type="EMBL" id="MEK8034695.1"/>
    </source>
</evidence>
<feature type="domain" description="DUF4214" evidence="2">
    <location>
        <begin position="77"/>
        <end position="139"/>
    </location>
</feature>
<dbReference type="Gene3D" id="1.10.3130.20">
    <property type="entry name" value="Phycobilisome linker domain"/>
    <property type="match status" value="1"/>
</dbReference>
<keyword evidence="1" id="KW-0732">Signal</keyword>
<accession>A0ABU9C0S4</accession>
<keyword evidence="4" id="KW-1185">Reference proteome</keyword>
<comment type="caution">
    <text evidence="3">The sequence shown here is derived from an EMBL/GenBank/DDBJ whole genome shotgun (WGS) entry which is preliminary data.</text>
</comment>
<feature type="signal peptide" evidence="1">
    <location>
        <begin position="1"/>
        <end position="29"/>
    </location>
</feature>
<dbReference type="Gene3D" id="2.160.20.10">
    <property type="entry name" value="Single-stranded right-handed beta-helix, Pectin lyase-like"/>
    <property type="match status" value="1"/>
</dbReference>
<dbReference type="InterPro" id="IPR011050">
    <property type="entry name" value="Pectin_lyase_fold/virulence"/>
</dbReference>
<dbReference type="InterPro" id="IPR025282">
    <property type="entry name" value="DUF4214"/>
</dbReference>
<dbReference type="InterPro" id="IPR038255">
    <property type="entry name" value="PBS_linker_sf"/>
</dbReference>
<dbReference type="Proteomes" id="UP001371218">
    <property type="component" value="Unassembled WGS sequence"/>
</dbReference>
<evidence type="ECO:0000313" key="4">
    <source>
        <dbReference type="Proteomes" id="UP001371218"/>
    </source>
</evidence>
<dbReference type="InterPro" id="IPR012334">
    <property type="entry name" value="Pectin_lyas_fold"/>
</dbReference>